<comment type="caution">
    <text evidence="2">The sequence shown here is derived from an EMBL/GenBank/DDBJ whole genome shotgun (WGS) entry which is preliminary data.</text>
</comment>
<reference evidence="2" key="1">
    <citation type="submission" date="2019-07" db="EMBL/GenBank/DDBJ databases">
        <authorList>
            <person name="Dittberner H."/>
        </authorList>
    </citation>
    <scope>NUCLEOTIDE SEQUENCE [LARGE SCALE GENOMIC DNA]</scope>
</reference>
<evidence type="ECO:0000256" key="1">
    <source>
        <dbReference type="SAM" id="MobiDB-lite"/>
    </source>
</evidence>
<protein>
    <submittedName>
        <fullName evidence="2">Uncharacterized protein</fullName>
    </submittedName>
</protein>
<organism evidence="2 3">
    <name type="scientific">Arabis nemorensis</name>
    <dbReference type="NCBI Taxonomy" id="586526"/>
    <lineage>
        <taxon>Eukaryota</taxon>
        <taxon>Viridiplantae</taxon>
        <taxon>Streptophyta</taxon>
        <taxon>Embryophyta</taxon>
        <taxon>Tracheophyta</taxon>
        <taxon>Spermatophyta</taxon>
        <taxon>Magnoliopsida</taxon>
        <taxon>eudicotyledons</taxon>
        <taxon>Gunneridae</taxon>
        <taxon>Pentapetalae</taxon>
        <taxon>rosids</taxon>
        <taxon>malvids</taxon>
        <taxon>Brassicales</taxon>
        <taxon>Brassicaceae</taxon>
        <taxon>Arabideae</taxon>
        <taxon>Arabis</taxon>
    </lineage>
</organism>
<gene>
    <name evidence="2" type="ORF">ANE_LOCUS8227</name>
</gene>
<dbReference type="AlphaFoldDB" id="A0A565B8A7"/>
<proteinExistence type="predicted"/>
<feature type="region of interest" description="Disordered" evidence="1">
    <location>
        <begin position="1"/>
        <end position="25"/>
    </location>
</feature>
<keyword evidence="3" id="KW-1185">Reference proteome</keyword>
<evidence type="ECO:0000313" key="2">
    <source>
        <dbReference type="EMBL" id="VVA97782.1"/>
    </source>
</evidence>
<evidence type="ECO:0000313" key="3">
    <source>
        <dbReference type="Proteomes" id="UP000489600"/>
    </source>
</evidence>
<sequence>MSLPDLYSPISTNSLRRMHTHEPSPTGIFIPCLIASREKKKVEKRFLHVFRKHTLFCTYRLEPKLIFHNMASHHKPKLSKPLKTLQRRRETKAVELLKNQKPGNS</sequence>
<name>A0A565B8A7_9BRAS</name>
<accession>A0A565B8A7</accession>
<dbReference type="Proteomes" id="UP000489600">
    <property type="component" value="Unassembled WGS sequence"/>
</dbReference>
<dbReference type="EMBL" id="CABITT030000003">
    <property type="protein sequence ID" value="VVA97782.1"/>
    <property type="molecule type" value="Genomic_DNA"/>
</dbReference>